<dbReference type="KEGG" id="nga:Ngar_c03470"/>
<dbReference type="KEGG" id="nga:Ngar_c03170"/>
<dbReference type="Proteomes" id="UP000008037">
    <property type="component" value="Chromosome"/>
</dbReference>
<dbReference type="InParanoid" id="K0ICG4"/>
<keyword evidence="3" id="KW-1185">Reference proteome</keyword>
<gene>
    <name evidence="1" type="ordered locus">Ngar_c03170</name>
    <name evidence="2" type="ordered locus">Ngar_c03470</name>
</gene>
<evidence type="ECO:0000313" key="1">
    <source>
        <dbReference type="EMBL" id="AFU57265.1"/>
    </source>
</evidence>
<accession>K0ICG4</accession>
<name>K0ICG4_NITGG</name>
<organism evidence="1 3">
    <name type="scientific">Nitrososphaera gargensis (strain Ga9.2)</name>
    <dbReference type="NCBI Taxonomy" id="1237085"/>
    <lineage>
        <taxon>Archaea</taxon>
        <taxon>Nitrososphaerota</taxon>
        <taxon>Nitrososphaeria</taxon>
        <taxon>Nitrososphaerales</taxon>
        <taxon>Nitrososphaeraceae</taxon>
        <taxon>Nitrososphaera</taxon>
    </lineage>
</organism>
<reference evidence="1 3" key="1">
    <citation type="journal article" date="2012" name="Environ. Microbiol.">
        <title>The genome of the ammonia-oxidizing Candidatus Nitrososphaera gargensis: insights into metabolic versatility and environmental adaptations.</title>
        <authorList>
            <person name="Spang A."/>
            <person name="Poehlein A."/>
            <person name="Offre P."/>
            <person name="Zumbragel S."/>
            <person name="Haider S."/>
            <person name="Rychlik N."/>
            <person name="Nowka B."/>
            <person name="Schmeisser C."/>
            <person name="Lebedeva E.V."/>
            <person name="Rattei T."/>
            <person name="Bohm C."/>
            <person name="Schmid M."/>
            <person name="Galushko A."/>
            <person name="Hatzenpichler R."/>
            <person name="Weinmaier T."/>
            <person name="Daniel R."/>
            <person name="Schleper C."/>
            <person name="Spieck E."/>
            <person name="Streit W."/>
            <person name="Wagner M."/>
        </authorList>
    </citation>
    <scope>NUCLEOTIDE SEQUENCE [LARGE SCALE GENOMIC DNA]</scope>
    <source>
        <strain evidence="1">Enrichment culture Ga9.2</strain>
        <strain evidence="3">Ga9.2</strain>
    </source>
</reference>
<dbReference type="BioCyc" id="CNIT1237085:G1324-317-MONOMER"/>
<evidence type="ECO:0000313" key="3">
    <source>
        <dbReference type="Proteomes" id="UP000008037"/>
    </source>
</evidence>
<dbReference type="EMBL" id="CP002408">
    <property type="protein sequence ID" value="AFU57265.1"/>
    <property type="molecule type" value="Genomic_DNA"/>
</dbReference>
<protein>
    <submittedName>
        <fullName evidence="1">Uncharacterized protein</fullName>
    </submittedName>
</protein>
<proteinExistence type="predicted"/>
<evidence type="ECO:0000313" key="2">
    <source>
        <dbReference type="EMBL" id="AFU57295.1"/>
    </source>
</evidence>
<dbReference type="EMBL" id="CP002408">
    <property type="protein sequence ID" value="AFU57295.1"/>
    <property type="molecule type" value="Genomic_DNA"/>
</dbReference>
<sequence>MKAVASNLESAISLSNILSIVALSDPVAVCRIWTAATGAFFVSRVQLCHCRAVAGVKADPGFSFWHVNSLALLGAFCKAKNDSGDMASIRFVRRAAILPLQAGIFASILRCRHGSRLFVIQRSCYGNRPPCLNPTARSTVNDPIVALALVVEPLTVVF</sequence>
<dbReference type="HOGENOM" id="CLU_1665550_0_0_2"/>
<dbReference type="AlphaFoldDB" id="K0ICG4"/>